<gene>
    <name evidence="1" type="ORF">BDP27DRAFT_1364932</name>
</gene>
<dbReference type="AlphaFoldDB" id="A0A9P5PQH0"/>
<keyword evidence="2" id="KW-1185">Reference proteome</keyword>
<dbReference type="EMBL" id="JADNRY010000074">
    <property type="protein sequence ID" value="KAF9067357.1"/>
    <property type="molecule type" value="Genomic_DNA"/>
</dbReference>
<evidence type="ECO:0000313" key="2">
    <source>
        <dbReference type="Proteomes" id="UP000772434"/>
    </source>
</evidence>
<evidence type="ECO:0000313" key="1">
    <source>
        <dbReference type="EMBL" id="KAF9067357.1"/>
    </source>
</evidence>
<protein>
    <submittedName>
        <fullName evidence="1">Uncharacterized protein</fullName>
    </submittedName>
</protein>
<sequence length="189" mass="20627">MSHELGAKKSGIFLVFSGNATISVQFHLASANLEISTITHLRIALRGRFESQVWPIARVQLHFCWGPESLRGNMKISFASANRQSAQLGTRCMSCLQDSLAPLRMGSSQFRAYNLRSGEPIVVEDFDLALALEAAASYQDAEGKDDCKLEAELPGDGIDTSQADLAPAEQSFSFLASFGIEDNLPPNRF</sequence>
<name>A0A9P5PQH0_9AGAR</name>
<organism evidence="1 2">
    <name type="scientific">Rhodocollybia butyracea</name>
    <dbReference type="NCBI Taxonomy" id="206335"/>
    <lineage>
        <taxon>Eukaryota</taxon>
        <taxon>Fungi</taxon>
        <taxon>Dikarya</taxon>
        <taxon>Basidiomycota</taxon>
        <taxon>Agaricomycotina</taxon>
        <taxon>Agaricomycetes</taxon>
        <taxon>Agaricomycetidae</taxon>
        <taxon>Agaricales</taxon>
        <taxon>Marasmiineae</taxon>
        <taxon>Omphalotaceae</taxon>
        <taxon>Rhodocollybia</taxon>
    </lineage>
</organism>
<reference evidence="1" key="1">
    <citation type="submission" date="2020-11" db="EMBL/GenBank/DDBJ databases">
        <authorList>
            <consortium name="DOE Joint Genome Institute"/>
            <person name="Ahrendt S."/>
            <person name="Riley R."/>
            <person name="Andreopoulos W."/>
            <person name="Labutti K."/>
            <person name="Pangilinan J."/>
            <person name="Ruiz-Duenas F.J."/>
            <person name="Barrasa J.M."/>
            <person name="Sanchez-Garcia M."/>
            <person name="Camarero S."/>
            <person name="Miyauchi S."/>
            <person name="Serrano A."/>
            <person name="Linde D."/>
            <person name="Babiker R."/>
            <person name="Drula E."/>
            <person name="Ayuso-Fernandez I."/>
            <person name="Pacheco R."/>
            <person name="Padilla G."/>
            <person name="Ferreira P."/>
            <person name="Barriuso J."/>
            <person name="Kellner H."/>
            <person name="Castanera R."/>
            <person name="Alfaro M."/>
            <person name="Ramirez L."/>
            <person name="Pisabarro A.G."/>
            <person name="Kuo A."/>
            <person name="Tritt A."/>
            <person name="Lipzen A."/>
            <person name="He G."/>
            <person name="Yan M."/>
            <person name="Ng V."/>
            <person name="Cullen D."/>
            <person name="Martin F."/>
            <person name="Rosso M.-N."/>
            <person name="Henrissat B."/>
            <person name="Hibbett D."/>
            <person name="Martinez A.T."/>
            <person name="Grigoriev I.V."/>
        </authorList>
    </citation>
    <scope>NUCLEOTIDE SEQUENCE</scope>
    <source>
        <strain evidence="1">AH 40177</strain>
    </source>
</reference>
<accession>A0A9P5PQH0</accession>
<proteinExistence type="predicted"/>
<dbReference type="Proteomes" id="UP000772434">
    <property type="component" value="Unassembled WGS sequence"/>
</dbReference>
<comment type="caution">
    <text evidence="1">The sequence shown here is derived from an EMBL/GenBank/DDBJ whole genome shotgun (WGS) entry which is preliminary data.</text>
</comment>